<dbReference type="AlphaFoldDB" id="A0AAV8RDA0"/>
<reference evidence="1 2" key="1">
    <citation type="submission" date="2022-12" db="EMBL/GenBank/DDBJ databases">
        <title>Chromosome-scale assembly of the Ensete ventricosum genome.</title>
        <authorList>
            <person name="Dussert Y."/>
            <person name="Stocks J."/>
            <person name="Wendawek A."/>
            <person name="Woldeyes F."/>
            <person name="Nichols R.A."/>
            <person name="Borrell J.S."/>
        </authorList>
    </citation>
    <scope>NUCLEOTIDE SEQUENCE [LARGE SCALE GENOMIC DNA]</scope>
    <source>
        <strain evidence="2">cv. Maze</strain>
        <tissue evidence="1">Seeds</tissue>
    </source>
</reference>
<evidence type="ECO:0000313" key="1">
    <source>
        <dbReference type="EMBL" id="KAJ8498096.1"/>
    </source>
</evidence>
<gene>
    <name evidence="1" type="ORF">OPV22_008648</name>
</gene>
<evidence type="ECO:0000313" key="2">
    <source>
        <dbReference type="Proteomes" id="UP001222027"/>
    </source>
</evidence>
<dbReference type="Proteomes" id="UP001222027">
    <property type="component" value="Unassembled WGS sequence"/>
</dbReference>
<keyword evidence="2" id="KW-1185">Reference proteome</keyword>
<organism evidence="1 2">
    <name type="scientific">Ensete ventricosum</name>
    <name type="common">Abyssinian banana</name>
    <name type="synonym">Musa ensete</name>
    <dbReference type="NCBI Taxonomy" id="4639"/>
    <lineage>
        <taxon>Eukaryota</taxon>
        <taxon>Viridiplantae</taxon>
        <taxon>Streptophyta</taxon>
        <taxon>Embryophyta</taxon>
        <taxon>Tracheophyta</taxon>
        <taxon>Spermatophyta</taxon>
        <taxon>Magnoliopsida</taxon>
        <taxon>Liliopsida</taxon>
        <taxon>Zingiberales</taxon>
        <taxon>Musaceae</taxon>
        <taxon>Ensete</taxon>
    </lineage>
</organism>
<name>A0AAV8RDA0_ENSVE</name>
<comment type="caution">
    <text evidence="1">The sequence shown here is derived from an EMBL/GenBank/DDBJ whole genome shotgun (WGS) entry which is preliminary data.</text>
</comment>
<evidence type="ECO:0008006" key="3">
    <source>
        <dbReference type="Google" id="ProtNLM"/>
    </source>
</evidence>
<sequence>MAMAVWRLRKKAFLVDVLAGGHIPAVVQVVLLDDAPGERPTKKLSCLIRALVDYEPMEITYGYCDVVTGSRGWGSAGVAAASSHLVGRRMVDLKSRRGR</sequence>
<protein>
    <recommendedName>
        <fullName evidence="3">C2 domain-containing protein</fullName>
    </recommendedName>
</protein>
<proteinExistence type="predicted"/>
<dbReference type="EMBL" id="JAQQAF010000003">
    <property type="protein sequence ID" value="KAJ8498096.1"/>
    <property type="molecule type" value="Genomic_DNA"/>
</dbReference>
<accession>A0AAV8RDA0</accession>